<evidence type="ECO:0000256" key="1">
    <source>
        <dbReference type="ARBA" id="ARBA00022649"/>
    </source>
</evidence>
<reference evidence="7" key="1">
    <citation type="journal article" date="2020" name="bioRxiv">
        <title>A rank-normalized archaeal taxonomy based on genome phylogeny resolves widespread incomplete and uneven classifications.</title>
        <authorList>
            <person name="Rinke C."/>
            <person name="Chuvochina M."/>
            <person name="Mussig A.J."/>
            <person name="Chaumeil P.-A."/>
            <person name="Waite D.W."/>
            <person name="Whitman W.B."/>
            <person name="Parks D.H."/>
            <person name="Hugenholtz P."/>
        </authorList>
    </citation>
    <scope>NUCLEOTIDE SEQUENCE</scope>
    <source>
        <strain evidence="7">UBA12518</strain>
    </source>
</reference>
<accession>A0A832RXT0</accession>
<name>A0A832RXT0_9EURY</name>
<dbReference type="Proteomes" id="UP000600363">
    <property type="component" value="Unassembled WGS sequence"/>
</dbReference>
<protein>
    <submittedName>
        <fullName evidence="7">Type II toxin-antitoxin system HicA family toxin</fullName>
    </submittedName>
</protein>
<evidence type="ECO:0000256" key="4">
    <source>
        <dbReference type="ARBA" id="ARBA00022801"/>
    </source>
</evidence>
<dbReference type="Pfam" id="PF07927">
    <property type="entry name" value="HicA_toxin"/>
    <property type="match status" value="1"/>
</dbReference>
<dbReference type="InterPro" id="IPR038570">
    <property type="entry name" value="HicA_sf"/>
</dbReference>
<evidence type="ECO:0000256" key="6">
    <source>
        <dbReference type="ARBA" id="ARBA00023016"/>
    </source>
</evidence>
<dbReference type="EMBL" id="DUIH01000015">
    <property type="protein sequence ID" value="HIH69912.1"/>
    <property type="molecule type" value="Genomic_DNA"/>
</dbReference>
<evidence type="ECO:0000313" key="8">
    <source>
        <dbReference type="Proteomes" id="UP000600363"/>
    </source>
</evidence>
<evidence type="ECO:0000256" key="5">
    <source>
        <dbReference type="ARBA" id="ARBA00022884"/>
    </source>
</evidence>
<keyword evidence="3" id="KW-0255">Endonuclease</keyword>
<keyword evidence="5" id="KW-0694">RNA-binding</keyword>
<evidence type="ECO:0000313" key="7">
    <source>
        <dbReference type="EMBL" id="HIH69912.1"/>
    </source>
</evidence>
<evidence type="ECO:0000256" key="2">
    <source>
        <dbReference type="ARBA" id="ARBA00022722"/>
    </source>
</evidence>
<keyword evidence="6" id="KW-0346">Stress response</keyword>
<keyword evidence="1" id="KW-1277">Toxin-antitoxin system</keyword>
<organism evidence="7 8">
    <name type="scientific">Methermicoccus shengliensis</name>
    <dbReference type="NCBI Taxonomy" id="660064"/>
    <lineage>
        <taxon>Archaea</taxon>
        <taxon>Methanobacteriati</taxon>
        <taxon>Methanobacteriota</taxon>
        <taxon>Stenosarchaea group</taxon>
        <taxon>Methanomicrobia</taxon>
        <taxon>Methanosarcinales</taxon>
        <taxon>Methermicoccaceae</taxon>
        <taxon>Methermicoccus</taxon>
    </lineage>
</organism>
<keyword evidence="4" id="KW-0378">Hydrolase</keyword>
<dbReference type="AlphaFoldDB" id="A0A832RXT0"/>
<dbReference type="Gene3D" id="3.30.920.30">
    <property type="entry name" value="Hypothetical protein"/>
    <property type="match status" value="1"/>
</dbReference>
<evidence type="ECO:0000256" key="3">
    <source>
        <dbReference type="ARBA" id="ARBA00022759"/>
    </source>
</evidence>
<dbReference type="GO" id="GO:0003729">
    <property type="term" value="F:mRNA binding"/>
    <property type="evidence" value="ECO:0007669"/>
    <property type="project" value="InterPro"/>
</dbReference>
<dbReference type="GO" id="GO:0004519">
    <property type="term" value="F:endonuclease activity"/>
    <property type="evidence" value="ECO:0007669"/>
    <property type="project" value="UniProtKB-KW"/>
</dbReference>
<gene>
    <name evidence="7" type="ORF">HA299_04775</name>
</gene>
<sequence length="79" mass="8978">MMKFPKDAPKRKVIKALEGLGFKIVRVGNHISMVKENPDGTKTPLTMPNHERIKGSTLRVICRQAGIKREEFLKAYEKA</sequence>
<dbReference type="SUPFAM" id="SSF54786">
    <property type="entry name" value="YcfA/nrd intein domain"/>
    <property type="match status" value="1"/>
</dbReference>
<dbReference type="InterPro" id="IPR012933">
    <property type="entry name" value="HicA_mRNA_interferase"/>
</dbReference>
<dbReference type="GO" id="GO:0016787">
    <property type="term" value="F:hydrolase activity"/>
    <property type="evidence" value="ECO:0007669"/>
    <property type="project" value="UniProtKB-KW"/>
</dbReference>
<comment type="caution">
    <text evidence="7">The sequence shown here is derived from an EMBL/GenBank/DDBJ whole genome shotgun (WGS) entry which is preliminary data.</text>
</comment>
<keyword evidence="2" id="KW-0540">Nuclease</keyword>
<proteinExistence type="predicted"/>